<feature type="transmembrane region" description="Helical" evidence="8">
    <location>
        <begin position="344"/>
        <end position="363"/>
    </location>
</feature>
<feature type="transmembrane region" description="Helical" evidence="8">
    <location>
        <begin position="228"/>
        <end position="249"/>
    </location>
</feature>
<evidence type="ECO:0000313" key="11">
    <source>
        <dbReference type="Proteomes" id="UP000808349"/>
    </source>
</evidence>
<protein>
    <submittedName>
        <fullName evidence="10">ABC transporter permease</fullName>
    </submittedName>
</protein>
<dbReference type="PANTHER" id="PTHR30294">
    <property type="entry name" value="MEMBRANE COMPONENT OF ABC TRANSPORTER YHHJ-RELATED"/>
    <property type="match status" value="1"/>
</dbReference>
<keyword evidence="4" id="KW-1003">Cell membrane</keyword>
<dbReference type="AlphaFoldDB" id="A0A9D7SAT8"/>
<evidence type="ECO:0000256" key="6">
    <source>
        <dbReference type="ARBA" id="ARBA00022989"/>
    </source>
</evidence>
<keyword evidence="3" id="KW-0813">Transport</keyword>
<comment type="similarity">
    <text evidence="2">Belongs to the ABC-2 integral membrane protein family.</text>
</comment>
<evidence type="ECO:0000256" key="5">
    <source>
        <dbReference type="ARBA" id="ARBA00022692"/>
    </source>
</evidence>
<dbReference type="Gene3D" id="3.40.1710.10">
    <property type="entry name" value="abc type-2 transporter like domain"/>
    <property type="match status" value="1"/>
</dbReference>
<evidence type="ECO:0000259" key="9">
    <source>
        <dbReference type="PROSITE" id="PS51012"/>
    </source>
</evidence>
<accession>A0A9D7SAT8</accession>
<gene>
    <name evidence="10" type="ORF">IPO85_11115</name>
</gene>
<keyword evidence="5 8" id="KW-0812">Transmembrane</keyword>
<keyword evidence="7 8" id="KW-0472">Membrane</keyword>
<feature type="transmembrane region" description="Helical" evidence="8">
    <location>
        <begin position="288"/>
        <end position="308"/>
    </location>
</feature>
<evidence type="ECO:0000256" key="2">
    <source>
        <dbReference type="ARBA" id="ARBA00007783"/>
    </source>
</evidence>
<dbReference type="GO" id="GO:0005886">
    <property type="term" value="C:plasma membrane"/>
    <property type="evidence" value="ECO:0007669"/>
    <property type="project" value="UniProtKB-SubCell"/>
</dbReference>
<feature type="transmembrane region" description="Helical" evidence="8">
    <location>
        <begin position="255"/>
        <end position="276"/>
    </location>
</feature>
<dbReference type="Proteomes" id="UP000808349">
    <property type="component" value="Unassembled WGS sequence"/>
</dbReference>
<dbReference type="InterPro" id="IPR051449">
    <property type="entry name" value="ABC-2_transporter_component"/>
</dbReference>
<feature type="transmembrane region" description="Helical" evidence="8">
    <location>
        <begin position="174"/>
        <end position="199"/>
    </location>
</feature>
<evidence type="ECO:0000256" key="4">
    <source>
        <dbReference type="ARBA" id="ARBA00022475"/>
    </source>
</evidence>
<dbReference type="Pfam" id="PF12698">
    <property type="entry name" value="ABC2_membrane_3"/>
    <property type="match status" value="1"/>
</dbReference>
<comment type="caution">
    <text evidence="10">The sequence shown here is derived from an EMBL/GenBank/DDBJ whole genome shotgun (WGS) entry which is preliminary data.</text>
</comment>
<reference evidence="10 11" key="1">
    <citation type="submission" date="2020-10" db="EMBL/GenBank/DDBJ databases">
        <title>Connecting structure to function with the recovery of over 1000 high-quality activated sludge metagenome-assembled genomes encoding full-length rRNA genes using long-read sequencing.</title>
        <authorList>
            <person name="Singleton C.M."/>
            <person name="Petriglieri F."/>
            <person name="Kristensen J.M."/>
            <person name="Kirkegaard R.H."/>
            <person name="Michaelsen T.Y."/>
            <person name="Andersen M.H."/>
            <person name="Karst S.M."/>
            <person name="Dueholm M.S."/>
            <person name="Nielsen P.H."/>
            <person name="Albertsen M."/>
        </authorList>
    </citation>
    <scope>NUCLEOTIDE SEQUENCE [LARGE SCALE GENOMIC DNA]</scope>
    <source>
        <strain evidence="10">Ribe_18-Q3-R11-54_BAT3C.373</strain>
    </source>
</reference>
<feature type="transmembrane region" description="Helical" evidence="8">
    <location>
        <begin position="25"/>
        <end position="43"/>
    </location>
</feature>
<keyword evidence="6 8" id="KW-1133">Transmembrane helix</keyword>
<proteinExistence type="inferred from homology"/>
<comment type="subcellular location">
    <subcellularLocation>
        <location evidence="1">Cell membrane</location>
        <topology evidence="1">Multi-pass membrane protein</topology>
    </subcellularLocation>
</comment>
<evidence type="ECO:0000313" key="10">
    <source>
        <dbReference type="EMBL" id="MBK9718041.1"/>
    </source>
</evidence>
<dbReference type="GO" id="GO:0140359">
    <property type="term" value="F:ABC-type transporter activity"/>
    <property type="evidence" value="ECO:0007669"/>
    <property type="project" value="InterPro"/>
</dbReference>
<sequence>MKFGSKSFVFIFKEFKHVLRDRRSLFFLMAQPVMMMLLFGFALSNEVKESNIAVIDQSNDLETIKLIDRFEQSKYFHIAERLTNTNEIDRLFRQGRIRLAIIIHSNFANNLNHLNQGQIQIIADGSDPNTASIATSYLTAILRDYQNELLGDKKLPYSIAVETRMLYNPQLKSAFNFVPGVMTLILMLLGAMMTSVSIVREKEQGSMELLLASPINPIRVVISKAIPYLLLAFLNVVIILFIAVFVLNVPIQGSVFLLLMSSLLFISTTLSLGLFISSVTEQQQVAMFISLIGLLMPALVFSGFMFPIENMPKIMQIISNIVPTRWYYAIVRAIMIKGLGISSIWKECLILAGMTFFFMTLAIKKFKPRLQ</sequence>
<evidence type="ECO:0000256" key="3">
    <source>
        <dbReference type="ARBA" id="ARBA00022448"/>
    </source>
</evidence>
<dbReference type="PROSITE" id="PS51012">
    <property type="entry name" value="ABC_TM2"/>
    <property type="match status" value="1"/>
</dbReference>
<evidence type="ECO:0000256" key="8">
    <source>
        <dbReference type="SAM" id="Phobius"/>
    </source>
</evidence>
<feature type="domain" description="ABC transmembrane type-2" evidence="9">
    <location>
        <begin position="135"/>
        <end position="369"/>
    </location>
</feature>
<evidence type="ECO:0000256" key="7">
    <source>
        <dbReference type="ARBA" id="ARBA00023136"/>
    </source>
</evidence>
<organism evidence="10 11">
    <name type="scientific">Candidatus Defluviibacterium haderslevense</name>
    <dbReference type="NCBI Taxonomy" id="2981993"/>
    <lineage>
        <taxon>Bacteria</taxon>
        <taxon>Pseudomonadati</taxon>
        <taxon>Bacteroidota</taxon>
        <taxon>Saprospiria</taxon>
        <taxon>Saprospirales</taxon>
        <taxon>Saprospiraceae</taxon>
        <taxon>Candidatus Defluviibacterium</taxon>
    </lineage>
</organism>
<dbReference type="InterPro" id="IPR013525">
    <property type="entry name" value="ABC2_TM"/>
</dbReference>
<dbReference type="PANTHER" id="PTHR30294:SF29">
    <property type="entry name" value="MULTIDRUG ABC TRANSPORTER PERMEASE YBHS-RELATED"/>
    <property type="match status" value="1"/>
</dbReference>
<name>A0A9D7SAT8_9BACT</name>
<evidence type="ECO:0000256" key="1">
    <source>
        <dbReference type="ARBA" id="ARBA00004651"/>
    </source>
</evidence>
<dbReference type="InterPro" id="IPR047817">
    <property type="entry name" value="ABC2_TM_bact-type"/>
</dbReference>
<dbReference type="EMBL" id="JADKFW010000007">
    <property type="protein sequence ID" value="MBK9718041.1"/>
    <property type="molecule type" value="Genomic_DNA"/>
</dbReference>